<accession>A0ABQ8T8P2</accession>
<feature type="region of interest" description="Disordered" evidence="1">
    <location>
        <begin position="1"/>
        <end position="66"/>
    </location>
</feature>
<sequence length="66" mass="7810">MKKQEFQEVQDKKRIEEAERHPYKSSGPGCPFSPGTSQWTYGRITRGESYNRRIPDQREHVGKRTE</sequence>
<keyword evidence="3" id="KW-1185">Reference proteome</keyword>
<evidence type="ECO:0000256" key="1">
    <source>
        <dbReference type="SAM" id="MobiDB-lite"/>
    </source>
</evidence>
<comment type="caution">
    <text evidence="2">The sequence shown here is derived from an EMBL/GenBank/DDBJ whole genome shotgun (WGS) entry which is preliminary data.</text>
</comment>
<reference evidence="2 3" key="1">
    <citation type="journal article" date="2022" name="Allergy">
        <title>Genome assembly and annotation of Periplaneta americana reveal a comprehensive cockroach allergen profile.</title>
        <authorList>
            <person name="Wang L."/>
            <person name="Xiong Q."/>
            <person name="Saelim N."/>
            <person name="Wang L."/>
            <person name="Nong W."/>
            <person name="Wan A.T."/>
            <person name="Shi M."/>
            <person name="Liu X."/>
            <person name="Cao Q."/>
            <person name="Hui J.H.L."/>
            <person name="Sookrung N."/>
            <person name="Leung T.F."/>
            <person name="Tungtrongchitr A."/>
            <person name="Tsui S.K.W."/>
        </authorList>
    </citation>
    <scope>NUCLEOTIDE SEQUENCE [LARGE SCALE GENOMIC DNA]</scope>
    <source>
        <tissue evidence="2">Whole body-01</tissue>
    </source>
</reference>
<feature type="compositionally biased region" description="Basic and acidic residues" evidence="1">
    <location>
        <begin position="45"/>
        <end position="66"/>
    </location>
</feature>
<gene>
    <name evidence="2" type="ORF">ANN_03924</name>
</gene>
<feature type="compositionally biased region" description="Basic and acidic residues" evidence="1">
    <location>
        <begin position="1"/>
        <end position="22"/>
    </location>
</feature>
<organism evidence="2 3">
    <name type="scientific">Periplaneta americana</name>
    <name type="common">American cockroach</name>
    <name type="synonym">Blatta americana</name>
    <dbReference type="NCBI Taxonomy" id="6978"/>
    <lineage>
        <taxon>Eukaryota</taxon>
        <taxon>Metazoa</taxon>
        <taxon>Ecdysozoa</taxon>
        <taxon>Arthropoda</taxon>
        <taxon>Hexapoda</taxon>
        <taxon>Insecta</taxon>
        <taxon>Pterygota</taxon>
        <taxon>Neoptera</taxon>
        <taxon>Polyneoptera</taxon>
        <taxon>Dictyoptera</taxon>
        <taxon>Blattodea</taxon>
        <taxon>Blattoidea</taxon>
        <taxon>Blattidae</taxon>
        <taxon>Blattinae</taxon>
        <taxon>Periplaneta</taxon>
    </lineage>
</organism>
<evidence type="ECO:0000313" key="2">
    <source>
        <dbReference type="EMBL" id="KAJ4442338.1"/>
    </source>
</evidence>
<name>A0ABQ8T8P2_PERAM</name>
<proteinExistence type="predicted"/>
<dbReference type="EMBL" id="JAJSOF020000013">
    <property type="protein sequence ID" value="KAJ4442338.1"/>
    <property type="molecule type" value="Genomic_DNA"/>
</dbReference>
<dbReference type="Proteomes" id="UP001148838">
    <property type="component" value="Unassembled WGS sequence"/>
</dbReference>
<protein>
    <submittedName>
        <fullName evidence="2">Uncharacterized protein</fullName>
    </submittedName>
</protein>
<evidence type="ECO:0000313" key="3">
    <source>
        <dbReference type="Proteomes" id="UP001148838"/>
    </source>
</evidence>